<evidence type="ECO:0000313" key="8">
    <source>
        <dbReference type="EMBL" id="GAX12189.1"/>
    </source>
</evidence>
<dbReference type="PANTHER" id="PTHR10869:SF226">
    <property type="entry name" value="PROLYL 4-HYDROXYLASE ALPHA SUBUNIT DOMAIN-CONTAINING PROTEIN"/>
    <property type="match status" value="1"/>
</dbReference>
<dbReference type="InterPro" id="IPR006620">
    <property type="entry name" value="Pro_4_hyd_alph"/>
</dbReference>
<dbReference type="Gene3D" id="2.60.120.620">
    <property type="entry name" value="q2cbj1_9rhob like domain"/>
    <property type="match status" value="1"/>
</dbReference>
<feature type="chain" id="PRO_5013346316" description="Fe2OG dioxygenase domain-containing protein" evidence="6">
    <location>
        <begin position="20"/>
        <end position="592"/>
    </location>
</feature>
<evidence type="ECO:0000256" key="5">
    <source>
        <dbReference type="ARBA" id="ARBA00023004"/>
    </source>
</evidence>
<feature type="domain" description="Fe2OG dioxygenase" evidence="7">
    <location>
        <begin position="332"/>
        <end position="490"/>
    </location>
</feature>
<keyword evidence="2" id="KW-0479">Metal-binding</keyword>
<evidence type="ECO:0000256" key="6">
    <source>
        <dbReference type="SAM" id="SignalP"/>
    </source>
</evidence>
<sequence length="592" mass="65491">MGIHSLLGVCYWLATLAVAKDISGGYHGDRSISLDEAEVPVDVSSCARALKDLSIHPEQATESIFSKVSFAVHRSGETEACGVAPPSVTALQHALASLESYDAVLNKYQVESFLTGFFADRLGTGKCGPEEGTSLFDYCDEGPARTVIQPDHQKLVHVPHGDSMSLPCRFYTREGRRISSLEFLKELADLAVQKASDCPDETCGFAAIELYAAPAGRMFMFAPSYVGEVFELKHVKDSIGEVITVETLSLEPRVFDIHNFFTVEEADQLLTKALGETSETYGFHRSTTGTSGASVFSKRTSENAWDTHGATAQKVKRRCFSLLGIDEYEESMSDGLQILRYNLTKAYTSHYDYLEDKANKELYDYDSSMKGGNRFATILLYFSDLPEDGGGETVFPRAWPVGLPVEERVQLPEAIKQLRASGEADLLTPGSWEEEMVAQCRTRLTVKPSKTRAVLFYSQYPNGTLDTFSYHGGCPVLKGTKFAANLWTWSAIRPEFPGAPTKREKTPEEIEEEAAATRQVHATFRNSGKDPRFDASTQVYYEDLTFFGNLGPNDPPVGVNTFKTHKWNIKVNGKTLKSFVITGANEKEVFVI</sequence>
<dbReference type="SMART" id="SM00702">
    <property type="entry name" value="P4Hc"/>
    <property type="match status" value="1"/>
</dbReference>
<dbReference type="GO" id="GO:0005783">
    <property type="term" value="C:endoplasmic reticulum"/>
    <property type="evidence" value="ECO:0007669"/>
    <property type="project" value="TreeGrafter"/>
</dbReference>
<comment type="caution">
    <text evidence="8">The sequence shown here is derived from an EMBL/GenBank/DDBJ whole genome shotgun (WGS) entry which is preliminary data.</text>
</comment>
<dbReference type="PROSITE" id="PS51471">
    <property type="entry name" value="FE2OG_OXY"/>
    <property type="match status" value="1"/>
</dbReference>
<gene>
    <name evidence="8" type="ORF">FisN_1Hh115</name>
</gene>
<dbReference type="InterPro" id="IPR044862">
    <property type="entry name" value="Pro_4_hyd_alph_FE2OG_OXY"/>
</dbReference>
<dbReference type="InterPro" id="IPR005123">
    <property type="entry name" value="Oxoglu/Fe-dep_dioxygenase_dom"/>
</dbReference>
<keyword evidence="5" id="KW-0408">Iron</keyword>
<dbReference type="Pfam" id="PF13640">
    <property type="entry name" value="2OG-FeII_Oxy_3"/>
    <property type="match status" value="1"/>
</dbReference>
<dbReference type="PANTHER" id="PTHR10869">
    <property type="entry name" value="PROLYL 4-HYDROXYLASE ALPHA SUBUNIT"/>
    <property type="match status" value="1"/>
</dbReference>
<dbReference type="GO" id="GO:0031418">
    <property type="term" value="F:L-ascorbic acid binding"/>
    <property type="evidence" value="ECO:0007669"/>
    <property type="project" value="InterPro"/>
</dbReference>
<evidence type="ECO:0000256" key="4">
    <source>
        <dbReference type="ARBA" id="ARBA00023002"/>
    </source>
</evidence>
<dbReference type="OrthoDB" id="420380at2759"/>
<dbReference type="AlphaFoldDB" id="A0A1Z5JDY1"/>
<accession>A0A1Z5JDY1</accession>
<dbReference type="InParanoid" id="A0A1Z5JDY1"/>
<evidence type="ECO:0000313" key="9">
    <source>
        <dbReference type="Proteomes" id="UP000198406"/>
    </source>
</evidence>
<evidence type="ECO:0000256" key="3">
    <source>
        <dbReference type="ARBA" id="ARBA00022964"/>
    </source>
</evidence>
<keyword evidence="3" id="KW-0223">Dioxygenase</keyword>
<protein>
    <recommendedName>
        <fullName evidence="7">Fe2OG dioxygenase domain-containing protein</fullName>
    </recommendedName>
</protein>
<keyword evidence="4" id="KW-0560">Oxidoreductase</keyword>
<evidence type="ECO:0000256" key="2">
    <source>
        <dbReference type="ARBA" id="ARBA00022723"/>
    </source>
</evidence>
<dbReference type="Proteomes" id="UP000198406">
    <property type="component" value="Unassembled WGS sequence"/>
</dbReference>
<dbReference type="EMBL" id="BDSP01000050">
    <property type="protein sequence ID" value="GAX12189.1"/>
    <property type="molecule type" value="Genomic_DNA"/>
</dbReference>
<name>A0A1Z5JDY1_FISSO</name>
<organism evidence="8 9">
    <name type="scientific">Fistulifera solaris</name>
    <name type="common">Oleaginous diatom</name>
    <dbReference type="NCBI Taxonomy" id="1519565"/>
    <lineage>
        <taxon>Eukaryota</taxon>
        <taxon>Sar</taxon>
        <taxon>Stramenopiles</taxon>
        <taxon>Ochrophyta</taxon>
        <taxon>Bacillariophyta</taxon>
        <taxon>Bacillariophyceae</taxon>
        <taxon>Bacillariophycidae</taxon>
        <taxon>Naviculales</taxon>
        <taxon>Naviculaceae</taxon>
        <taxon>Fistulifera</taxon>
    </lineage>
</organism>
<dbReference type="GO" id="GO:0004656">
    <property type="term" value="F:procollagen-proline 4-dioxygenase activity"/>
    <property type="evidence" value="ECO:0007669"/>
    <property type="project" value="TreeGrafter"/>
</dbReference>
<comment type="cofactor">
    <cofactor evidence="1">
        <name>L-ascorbate</name>
        <dbReference type="ChEBI" id="CHEBI:38290"/>
    </cofactor>
</comment>
<reference evidence="8 9" key="1">
    <citation type="journal article" date="2015" name="Plant Cell">
        <title>Oil accumulation by the oleaginous diatom Fistulifera solaris as revealed by the genome and transcriptome.</title>
        <authorList>
            <person name="Tanaka T."/>
            <person name="Maeda Y."/>
            <person name="Veluchamy A."/>
            <person name="Tanaka M."/>
            <person name="Abida H."/>
            <person name="Marechal E."/>
            <person name="Bowler C."/>
            <person name="Muto M."/>
            <person name="Sunaga Y."/>
            <person name="Tanaka M."/>
            <person name="Yoshino T."/>
            <person name="Taniguchi T."/>
            <person name="Fukuda Y."/>
            <person name="Nemoto M."/>
            <person name="Matsumoto M."/>
            <person name="Wong P.S."/>
            <person name="Aburatani S."/>
            <person name="Fujibuchi W."/>
        </authorList>
    </citation>
    <scope>NUCLEOTIDE SEQUENCE [LARGE SCALE GENOMIC DNA]</scope>
    <source>
        <strain evidence="8 9">JPCC DA0580</strain>
    </source>
</reference>
<keyword evidence="6" id="KW-0732">Signal</keyword>
<feature type="signal peptide" evidence="6">
    <location>
        <begin position="1"/>
        <end position="19"/>
    </location>
</feature>
<proteinExistence type="predicted"/>
<dbReference type="GO" id="GO:0005506">
    <property type="term" value="F:iron ion binding"/>
    <property type="evidence" value="ECO:0007669"/>
    <property type="project" value="InterPro"/>
</dbReference>
<keyword evidence="9" id="KW-1185">Reference proteome</keyword>
<dbReference type="InterPro" id="IPR045054">
    <property type="entry name" value="P4HA-like"/>
</dbReference>
<evidence type="ECO:0000256" key="1">
    <source>
        <dbReference type="ARBA" id="ARBA00001961"/>
    </source>
</evidence>
<evidence type="ECO:0000259" key="7">
    <source>
        <dbReference type="PROSITE" id="PS51471"/>
    </source>
</evidence>